<dbReference type="InterPro" id="IPR047984">
    <property type="entry name" value="XylE-like"/>
</dbReference>
<feature type="transmembrane region" description="Helical" evidence="9">
    <location>
        <begin position="55"/>
        <end position="76"/>
    </location>
</feature>
<feature type="transmembrane region" description="Helical" evidence="9">
    <location>
        <begin position="114"/>
        <end position="134"/>
    </location>
</feature>
<keyword evidence="6 9" id="KW-1133">Transmembrane helix</keyword>
<feature type="transmembrane region" description="Helical" evidence="9">
    <location>
        <begin position="305"/>
        <end position="327"/>
    </location>
</feature>
<feature type="transmembrane region" description="Helical" evidence="9">
    <location>
        <begin position="16"/>
        <end position="35"/>
    </location>
</feature>
<evidence type="ECO:0000313" key="11">
    <source>
        <dbReference type="EMBL" id="MFC0533570.1"/>
    </source>
</evidence>
<dbReference type="CDD" id="cd17359">
    <property type="entry name" value="MFS_XylE_like"/>
    <property type="match status" value="1"/>
</dbReference>
<proteinExistence type="inferred from homology"/>
<dbReference type="InterPro" id="IPR005829">
    <property type="entry name" value="Sugar_transporter_CS"/>
</dbReference>
<evidence type="ECO:0000256" key="5">
    <source>
        <dbReference type="ARBA" id="ARBA00022692"/>
    </source>
</evidence>
<dbReference type="PROSITE" id="PS00216">
    <property type="entry name" value="SUGAR_TRANSPORT_1"/>
    <property type="match status" value="1"/>
</dbReference>
<evidence type="ECO:0000313" key="12">
    <source>
        <dbReference type="Proteomes" id="UP001589867"/>
    </source>
</evidence>
<sequence>MATTARPDTAGSSSHTGAVLLVTIAAALGGFLFGYDTAIINGTVDAIEAEFGMSSALLGFVVSSALLGCAVGAWFAGPIADRVGRVRVMLTAAVIFGVSAVGSALAVGPISLTLWRIAGGLAIGAASVIAPAYIAEMAPAHLRGRLGSLQQLAIVTGIFVSLLVDYVLANSAGGASGDVPWGGTAWRWMFASAAVPAVVYGVLALRIPESPRYLVKKQHFAQAREVLRRFVGGDVELRLREIRRSLAGGDQAVHLSDLRGPRFGLLPIVWVGILLSVFQQFVGINVIFYYSTTLWQAVGFSEDDAMLTSVITSVTNILTTLVAIALIDKIGRRPLLIIGAAGMVVTLGTMAICFSTATGSGDDLSLGSVAGPIALVAANLYVVAFGMSWGPAVWVLLGEMFNNKIRATALAVAAAAQWIANWLISTSFPALADVGLFLAYGIYTAFAALALLFVLRSVRETKGRELEDM</sequence>
<dbReference type="SUPFAM" id="SSF103473">
    <property type="entry name" value="MFS general substrate transporter"/>
    <property type="match status" value="1"/>
</dbReference>
<feature type="transmembrane region" description="Helical" evidence="9">
    <location>
        <begin position="334"/>
        <end position="357"/>
    </location>
</feature>
<reference evidence="11 12" key="1">
    <citation type="submission" date="2024-09" db="EMBL/GenBank/DDBJ databases">
        <authorList>
            <person name="Sun Q."/>
            <person name="Mori K."/>
        </authorList>
    </citation>
    <scope>NUCLEOTIDE SEQUENCE [LARGE SCALE GENOMIC DNA]</scope>
    <source>
        <strain evidence="11 12">TBRC 3947</strain>
    </source>
</reference>
<gene>
    <name evidence="11" type="ORF">ACFFIA_38785</name>
</gene>
<dbReference type="PRINTS" id="PR00171">
    <property type="entry name" value="SUGRTRNSPORT"/>
</dbReference>
<dbReference type="PANTHER" id="PTHR48020">
    <property type="entry name" value="PROTON MYO-INOSITOL COTRANSPORTER"/>
    <property type="match status" value="1"/>
</dbReference>
<evidence type="ECO:0000256" key="1">
    <source>
        <dbReference type="ARBA" id="ARBA00004651"/>
    </source>
</evidence>
<protein>
    <submittedName>
        <fullName evidence="11">Sugar porter family MFS transporter</fullName>
    </submittedName>
</protein>
<feature type="transmembrane region" description="Helical" evidence="9">
    <location>
        <begin position="265"/>
        <end position="290"/>
    </location>
</feature>
<dbReference type="InterPro" id="IPR020846">
    <property type="entry name" value="MFS_dom"/>
</dbReference>
<feature type="transmembrane region" description="Helical" evidence="9">
    <location>
        <begin position="88"/>
        <end position="108"/>
    </location>
</feature>
<evidence type="ECO:0000256" key="2">
    <source>
        <dbReference type="ARBA" id="ARBA00010992"/>
    </source>
</evidence>
<comment type="caution">
    <text evidence="11">The sequence shown here is derived from an EMBL/GenBank/DDBJ whole genome shotgun (WGS) entry which is preliminary data.</text>
</comment>
<dbReference type="InterPro" id="IPR005828">
    <property type="entry name" value="MFS_sugar_transport-like"/>
</dbReference>
<evidence type="ECO:0000256" key="8">
    <source>
        <dbReference type="RuleBase" id="RU003346"/>
    </source>
</evidence>
<feature type="transmembrane region" description="Helical" evidence="9">
    <location>
        <begin position="369"/>
        <end position="397"/>
    </location>
</feature>
<organism evidence="11 12">
    <name type="scientific">Phytohabitans kaempferiae</name>
    <dbReference type="NCBI Taxonomy" id="1620943"/>
    <lineage>
        <taxon>Bacteria</taxon>
        <taxon>Bacillati</taxon>
        <taxon>Actinomycetota</taxon>
        <taxon>Actinomycetes</taxon>
        <taxon>Micromonosporales</taxon>
        <taxon>Micromonosporaceae</taxon>
    </lineage>
</organism>
<dbReference type="PROSITE" id="PS50850">
    <property type="entry name" value="MFS"/>
    <property type="match status" value="1"/>
</dbReference>
<evidence type="ECO:0000256" key="7">
    <source>
        <dbReference type="ARBA" id="ARBA00023136"/>
    </source>
</evidence>
<evidence type="ECO:0000256" key="4">
    <source>
        <dbReference type="ARBA" id="ARBA00022475"/>
    </source>
</evidence>
<keyword evidence="3 8" id="KW-0813">Transport</keyword>
<feature type="domain" description="Major facilitator superfamily (MFS) profile" evidence="10">
    <location>
        <begin position="22"/>
        <end position="462"/>
    </location>
</feature>
<feature type="transmembrane region" description="Helical" evidence="9">
    <location>
        <begin position="146"/>
        <end position="168"/>
    </location>
</feature>
<keyword evidence="7 9" id="KW-0472">Membrane</keyword>
<evidence type="ECO:0000256" key="6">
    <source>
        <dbReference type="ARBA" id="ARBA00022989"/>
    </source>
</evidence>
<dbReference type="InterPro" id="IPR003663">
    <property type="entry name" value="Sugar/inositol_transpt"/>
</dbReference>
<dbReference type="RefSeq" id="WP_377261311.1">
    <property type="nucleotide sequence ID" value="NZ_JBHLUH010000084.1"/>
</dbReference>
<name>A0ABV6MFR7_9ACTN</name>
<feature type="transmembrane region" description="Helical" evidence="9">
    <location>
        <begin position="409"/>
        <end position="431"/>
    </location>
</feature>
<accession>A0ABV6MFR7</accession>
<feature type="transmembrane region" description="Helical" evidence="9">
    <location>
        <begin position="437"/>
        <end position="455"/>
    </location>
</feature>
<comment type="subcellular location">
    <subcellularLocation>
        <location evidence="1">Cell membrane</location>
        <topology evidence="1">Multi-pass membrane protein</topology>
    </subcellularLocation>
</comment>
<comment type="similarity">
    <text evidence="2 8">Belongs to the major facilitator superfamily. Sugar transporter (TC 2.A.1.1) family.</text>
</comment>
<dbReference type="Gene3D" id="1.20.1250.20">
    <property type="entry name" value="MFS general substrate transporter like domains"/>
    <property type="match status" value="2"/>
</dbReference>
<keyword evidence="4" id="KW-1003">Cell membrane</keyword>
<dbReference type="PANTHER" id="PTHR48020:SF12">
    <property type="entry name" value="PROTON MYO-INOSITOL COTRANSPORTER"/>
    <property type="match status" value="1"/>
</dbReference>
<dbReference type="InterPro" id="IPR036259">
    <property type="entry name" value="MFS_trans_sf"/>
</dbReference>
<evidence type="ECO:0000256" key="9">
    <source>
        <dbReference type="SAM" id="Phobius"/>
    </source>
</evidence>
<dbReference type="Proteomes" id="UP001589867">
    <property type="component" value="Unassembled WGS sequence"/>
</dbReference>
<evidence type="ECO:0000259" key="10">
    <source>
        <dbReference type="PROSITE" id="PS50850"/>
    </source>
</evidence>
<keyword evidence="5 9" id="KW-0812">Transmembrane</keyword>
<dbReference type="Pfam" id="PF00083">
    <property type="entry name" value="Sugar_tr"/>
    <property type="match status" value="1"/>
</dbReference>
<feature type="transmembrane region" description="Helical" evidence="9">
    <location>
        <begin position="188"/>
        <end position="207"/>
    </location>
</feature>
<dbReference type="NCBIfam" id="TIGR00879">
    <property type="entry name" value="SP"/>
    <property type="match status" value="1"/>
</dbReference>
<dbReference type="EMBL" id="JBHLUH010000084">
    <property type="protein sequence ID" value="MFC0533570.1"/>
    <property type="molecule type" value="Genomic_DNA"/>
</dbReference>
<dbReference type="InterPro" id="IPR050814">
    <property type="entry name" value="Myo-inositol_Transporter"/>
</dbReference>
<keyword evidence="12" id="KW-1185">Reference proteome</keyword>
<evidence type="ECO:0000256" key="3">
    <source>
        <dbReference type="ARBA" id="ARBA00022448"/>
    </source>
</evidence>